<keyword evidence="2" id="KW-1185">Reference proteome</keyword>
<accession>Q0FK27</accession>
<evidence type="ECO:0000313" key="1">
    <source>
        <dbReference type="EMBL" id="EAU44578.1"/>
    </source>
</evidence>
<sequence>MFEQLLELGLFLAEILGFFLPNQRIALQVRDLFLVSRNDVRVRGVHDPIQKFSDLGLSLPGELLGIFSTFGTVRLAL</sequence>
<reference evidence="1 2" key="1">
    <citation type="journal article" date="2010" name="J. Bacteriol.">
        <title>Genome sequences of Pelagibaca bermudensis HTCC2601T and Maritimibacter alkaliphilus HTCC2654T, the type strains of two marine Roseobacter genera.</title>
        <authorList>
            <person name="Thrash J.C."/>
            <person name="Cho J.C."/>
            <person name="Ferriera S."/>
            <person name="Johnson J."/>
            <person name="Vergin K.L."/>
            <person name="Giovannoni S.J."/>
        </authorList>
    </citation>
    <scope>NUCLEOTIDE SEQUENCE [LARGE SCALE GENOMIC DNA]</scope>
    <source>
        <strain evidence="2">DSM 26914 / JCM 13377 / KCTC 12554 / HTCC2601</strain>
    </source>
</reference>
<dbReference type="HOGENOM" id="CLU_2634915_0_0_5"/>
<dbReference type="AlphaFoldDB" id="Q0FK27"/>
<dbReference type="Proteomes" id="UP000006230">
    <property type="component" value="Unassembled WGS sequence"/>
</dbReference>
<protein>
    <submittedName>
        <fullName evidence="1">Uncharacterized protein</fullName>
    </submittedName>
</protein>
<dbReference type="EMBL" id="AATQ01000043">
    <property type="protein sequence ID" value="EAU44578.1"/>
    <property type="molecule type" value="Genomic_DNA"/>
</dbReference>
<comment type="caution">
    <text evidence="1">The sequence shown here is derived from an EMBL/GenBank/DDBJ whole genome shotgun (WGS) entry which is preliminary data.</text>
</comment>
<evidence type="ECO:0000313" key="2">
    <source>
        <dbReference type="Proteomes" id="UP000006230"/>
    </source>
</evidence>
<name>Q0FK27_SALBH</name>
<organism evidence="1 2">
    <name type="scientific">Salipiger bermudensis (strain DSM 26914 / JCM 13377 / KCTC 12554 / HTCC2601)</name>
    <name type="common">Pelagibaca bermudensis</name>
    <dbReference type="NCBI Taxonomy" id="314265"/>
    <lineage>
        <taxon>Bacteria</taxon>
        <taxon>Pseudomonadati</taxon>
        <taxon>Pseudomonadota</taxon>
        <taxon>Alphaproteobacteria</taxon>
        <taxon>Rhodobacterales</taxon>
        <taxon>Roseobacteraceae</taxon>
        <taxon>Salipiger</taxon>
    </lineage>
</organism>
<proteinExistence type="predicted"/>
<gene>
    <name evidence="1" type="ORF">R2601_06293</name>
</gene>